<dbReference type="RefSeq" id="WP_102951924.1">
    <property type="nucleotide sequence ID" value="NZ_CP024847.1"/>
</dbReference>
<dbReference type="PANTHER" id="PTHR30429:SF0">
    <property type="entry name" value="METHIONINE-BINDING LIPOPROTEIN METQ"/>
    <property type="match status" value="1"/>
</dbReference>
<comment type="similarity">
    <text evidence="2">Belongs to the NlpA lipoprotein family.</text>
</comment>
<feature type="chain" id="PRO_5014377218" description="Lipoprotein" evidence="7">
    <location>
        <begin position="25"/>
        <end position="287"/>
    </location>
</feature>
<dbReference type="Proteomes" id="UP000236655">
    <property type="component" value="Chromosome"/>
</dbReference>
<dbReference type="EMBL" id="CP024847">
    <property type="protein sequence ID" value="AUR52635.1"/>
    <property type="molecule type" value="Genomic_DNA"/>
</dbReference>
<dbReference type="InterPro" id="IPR004872">
    <property type="entry name" value="Lipoprotein_NlpA"/>
</dbReference>
<organism evidence="8 9">
    <name type="scientific">Aquella oligotrophica</name>
    <dbReference type="NCBI Taxonomy" id="2067065"/>
    <lineage>
        <taxon>Bacteria</taxon>
        <taxon>Pseudomonadati</taxon>
        <taxon>Pseudomonadota</taxon>
        <taxon>Betaproteobacteria</taxon>
        <taxon>Neisseriales</taxon>
        <taxon>Neisseriaceae</taxon>
        <taxon>Aquella</taxon>
    </lineage>
</organism>
<keyword evidence="3 7" id="KW-0732">Signal</keyword>
<evidence type="ECO:0000256" key="3">
    <source>
        <dbReference type="ARBA" id="ARBA00022729"/>
    </source>
</evidence>
<evidence type="ECO:0000256" key="7">
    <source>
        <dbReference type="SAM" id="SignalP"/>
    </source>
</evidence>
<feature type="signal peptide" evidence="7">
    <location>
        <begin position="1"/>
        <end position="24"/>
    </location>
</feature>
<name>A0A2I7N8S9_9NEIS</name>
<gene>
    <name evidence="8" type="ORF">CUN60_10110</name>
</gene>
<dbReference type="KEGG" id="nba:CUN60_10110"/>
<dbReference type="GO" id="GO:0016020">
    <property type="term" value="C:membrane"/>
    <property type="evidence" value="ECO:0007669"/>
    <property type="project" value="UniProtKB-SubCell"/>
</dbReference>
<evidence type="ECO:0000256" key="4">
    <source>
        <dbReference type="ARBA" id="ARBA00023136"/>
    </source>
</evidence>
<dbReference type="SUPFAM" id="SSF53850">
    <property type="entry name" value="Periplasmic binding protein-like II"/>
    <property type="match status" value="1"/>
</dbReference>
<evidence type="ECO:0000256" key="6">
    <source>
        <dbReference type="ARBA" id="ARBA00023288"/>
    </source>
</evidence>
<keyword evidence="6" id="KW-0449">Lipoprotein</keyword>
<evidence type="ECO:0000256" key="5">
    <source>
        <dbReference type="ARBA" id="ARBA00023139"/>
    </source>
</evidence>
<proteinExistence type="inferred from homology"/>
<evidence type="ECO:0008006" key="10">
    <source>
        <dbReference type="Google" id="ProtNLM"/>
    </source>
</evidence>
<keyword evidence="9" id="KW-1185">Reference proteome</keyword>
<reference evidence="9" key="1">
    <citation type="submission" date="2017-11" db="EMBL/GenBank/DDBJ databases">
        <authorList>
            <person name="Chan K.G."/>
            <person name="Lee L.S."/>
        </authorList>
    </citation>
    <scope>NUCLEOTIDE SEQUENCE [LARGE SCALE GENOMIC DNA]</scope>
    <source>
        <strain evidence="9">DSM 100970</strain>
    </source>
</reference>
<keyword evidence="4" id="KW-0472">Membrane</keyword>
<keyword evidence="5" id="KW-0564">Palmitate</keyword>
<dbReference type="AlphaFoldDB" id="A0A2I7N8S9"/>
<dbReference type="Gene3D" id="3.40.190.10">
    <property type="entry name" value="Periplasmic binding protein-like II"/>
    <property type="match status" value="2"/>
</dbReference>
<sequence>MKFRFRALLATTISLLIAAVPAIAAETITVVATKFPNGDVLKVAKPILKEQGYDLKIIEIPSYTGHGIVTVKGSTPQEIYNPNLQVLNGKYDANFFQPDIYLDEYNKLSGSNLTDIGKVFYIPFAIYLSPIHKLESASISSLAQKHEGMTVGIPTAYIDAARALKLLEANHLISLDPKEPIPNLSDVTANPYHLHIIQVDNEVMPPLVQNNSFDMIVMNSGRAYLKNLYVTNQSLLENDSDRYSNVVVTTKANSDSPKMKALVKALQSPEVRKFIQQNYRSVVKASF</sequence>
<dbReference type="Pfam" id="PF03180">
    <property type="entry name" value="Lipoprotein_9"/>
    <property type="match status" value="1"/>
</dbReference>
<protein>
    <recommendedName>
        <fullName evidence="10">Lipoprotein</fullName>
    </recommendedName>
</protein>
<accession>A0A2I7N8S9</accession>
<comment type="subcellular location">
    <subcellularLocation>
        <location evidence="1">Membrane</location>
        <topology evidence="1">Lipid-anchor</topology>
    </subcellularLocation>
</comment>
<evidence type="ECO:0000256" key="1">
    <source>
        <dbReference type="ARBA" id="ARBA00004635"/>
    </source>
</evidence>
<evidence type="ECO:0000313" key="9">
    <source>
        <dbReference type="Proteomes" id="UP000236655"/>
    </source>
</evidence>
<dbReference type="PANTHER" id="PTHR30429">
    <property type="entry name" value="D-METHIONINE-BINDING LIPOPROTEIN METQ"/>
    <property type="match status" value="1"/>
</dbReference>
<evidence type="ECO:0000313" key="8">
    <source>
        <dbReference type="EMBL" id="AUR52635.1"/>
    </source>
</evidence>
<dbReference type="OrthoDB" id="9812878at2"/>
<evidence type="ECO:0000256" key="2">
    <source>
        <dbReference type="ARBA" id="ARBA00008973"/>
    </source>
</evidence>